<dbReference type="SUPFAM" id="SSF81665">
    <property type="entry name" value="Calcium ATPase, transmembrane domain M"/>
    <property type="match status" value="1"/>
</dbReference>
<dbReference type="PANTHER" id="PTHR42861">
    <property type="entry name" value="CALCIUM-TRANSPORTING ATPASE"/>
    <property type="match status" value="1"/>
</dbReference>
<keyword evidence="10 12" id="KW-1133">Transmembrane helix</keyword>
<name>C3X9X6_OXAFO</name>
<keyword evidence="8" id="KW-0460">Magnesium</keyword>
<keyword evidence="14" id="KW-0378">Hydrolase</keyword>
<evidence type="ECO:0000256" key="10">
    <source>
        <dbReference type="ARBA" id="ARBA00022989"/>
    </source>
</evidence>
<dbReference type="STRING" id="847.BRW83_1116"/>
<dbReference type="GO" id="GO:0016887">
    <property type="term" value="F:ATP hydrolysis activity"/>
    <property type="evidence" value="ECO:0007669"/>
    <property type="project" value="InterPro"/>
</dbReference>
<dbReference type="Gene3D" id="1.20.1110.10">
    <property type="entry name" value="Calcium-transporting ATPase, transmembrane domain"/>
    <property type="match status" value="1"/>
</dbReference>
<dbReference type="GO" id="GO:0120029">
    <property type="term" value="P:proton export across plasma membrane"/>
    <property type="evidence" value="ECO:0007669"/>
    <property type="project" value="InterPro"/>
</dbReference>
<evidence type="ECO:0000256" key="3">
    <source>
        <dbReference type="ARBA" id="ARBA00022553"/>
    </source>
</evidence>
<dbReference type="SFLD" id="SFLDG00002">
    <property type="entry name" value="C1.7:_P-type_atpase_like"/>
    <property type="match status" value="1"/>
</dbReference>
<evidence type="ECO:0000313" key="15">
    <source>
        <dbReference type="Proteomes" id="UP000005089"/>
    </source>
</evidence>
<dbReference type="Proteomes" id="UP000005089">
    <property type="component" value="Unassembled WGS sequence"/>
</dbReference>
<dbReference type="Gene3D" id="3.40.50.1000">
    <property type="entry name" value="HAD superfamily/HAD-like"/>
    <property type="match status" value="1"/>
</dbReference>
<feature type="domain" description="Cation-transporting P-type ATPase N-terminal" evidence="13">
    <location>
        <begin position="17"/>
        <end position="89"/>
    </location>
</feature>
<keyword evidence="7" id="KW-0067">ATP-binding</keyword>
<dbReference type="PRINTS" id="PR00119">
    <property type="entry name" value="CATATPASE"/>
</dbReference>
<accession>C3X9X6</accession>
<dbReference type="InterPro" id="IPR004014">
    <property type="entry name" value="ATPase_P-typ_cation-transptr_N"/>
</dbReference>
<feature type="transmembrane region" description="Helical" evidence="12">
    <location>
        <begin position="756"/>
        <end position="777"/>
    </location>
</feature>
<dbReference type="eggNOG" id="COG0474">
    <property type="taxonomic scope" value="Bacteria"/>
</dbReference>
<dbReference type="InterPro" id="IPR044492">
    <property type="entry name" value="P_typ_ATPase_HD_dom"/>
</dbReference>
<dbReference type="CDD" id="cd02076">
    <property type="entry name" value="P-type_ATPase_H"/>
    <property type="match status" value="1"/>
</dbReference>
<dbReference type="InterPro" id="IPR023299">
    <property type="entry name" value="ATPase_P-typ_cyto_dom_N"/>
</dbReference>
<evidence type="ECO:0000313" key="14">
    <source>
        <dbReference type="EMBL" id="EEO30002.1"/>
    </source>
</evidence>
<dbReference type="PROSITE" id="PS00154">
    <property type="entry name" value="ATPASE_E1_E2"/>
    <property type="match status" value="1"/>
</dbReference>
<feature type="transmembrane region" description="Helical" evidence="12">
    <location>
        <begin position="727"/>
        <end position="744"/>
    </location>
</feature>
<dbReference type="InterPro" id="IPR023298">
    <property type="entry name" value="ATPase_P-typ_TM_dom_sf"/>
</dbReference>
<dbReference type="GO" id="GO:0005524">
    <property type="term" value="F:ATP binding"/>
    <property type="evidence" value="ECO:0007669"/>
    <property type="project" value="UniProtKB-KW"/>
</dbReference>
<dbReference type="NCBIfam" id="TIGR01494">
    <property type="entry name" value="ATPase_P-type"/>
    <property type="match status" value="2"/>
</dbReference>
<feature type="transmembrane region" description="Helical" evidence="12">
    <location>
        <begin position="653"/>
        <end position="673"/>
    </location>
</feature>
<dbReference type="InterPro" id="IPR023214">
    <property type="entry name" value="HAD_sf"/>
</dbReference>
<dbReference type="Gene3D" id="2.70.150.10">
    <property type="entry name" value="Calcium-transporting ATPase, cytoplasmic transduction domain A"/>
    <property type="match status" value="1"/>
</dbReference>
<sequence>MPLKKYKDMNTIIDSKTADKQSIDEILSVLDCDKNGLAQSQVQKRLKIWGENSLDEKKTNPFLLFLKGFWGPIPWLIEAAAVMSVIVHHWTDFIVIIVLLLSNAIIEFVEEYSADTAISQLKSKLALNALALRDGQWKTVAASKLVPGDVITVKSGDIVPADIKLFEGDYLTVDQSALTGESLTVDKKTGDIAYSGTAAKQGKMSGIVINTAKNTLFGQTANLIDEAKNVSSYQKAVIKIGNVLIVVALILIVLLGIIETIRGEDLIDFISFALVLLVAAIPAALPTVLSVTMVVGIKKLSKENAIVSHMTAVEEMSGMDILCSDKTGTLTQNRLSIRQFVPYGGQTTETLLQNAVLASDQTEKDDAIDQLIKQTWHMHFPDSDVLNAYSQTKYIPFDPVNKRTEATYTHNATSLTVTKGAPQAITALLDDAQAQKFITDNALSFAEKGFRTLAVAEKNDGTWKLNGIFSMFDPPRDDSAATIAEARKLGVTVKMITGDQVSIASETATEIGLGSHILNAEKLDGLSDDEAEKMVEEANGFAQVFPEHKFRIVKLLQDKQHIVGMTGDGVNDAPALKQANIGIAVDGATDVSKSAADLILTDKGISVIIDAIRESRKIFARMENYTIYRIAETFRILMFITICMIVLKFYPITALMIVLLAILNDLSILTIAYDNVKVAQEPKNWNMKYIILQASILGIIGVIFSFACIFIADRFLGLSLEQLQTLVYLKLSLGGHLAVFLARNKYHFYDSAPAKPLWISVLVTQTLAILFSVYGIILPVGIGWANAAFVIAFVTIAFFVSDFLRAIIIRKIEKIPEEKNPQ</sequence>
<keyword evidence="11 12" id="KW-0472">Membrane</keyword>
<dbReference type="NCBIfam" id="TIGR01647">
    <property type="entry name" value="ATPase-IIIA_H"/>
    <property type="match status" value="1"/>
</dbReference>
<keyword evidence="15" id="KW-1185">Reference proteome</keyword>
<dbReference type="InterPro" id="IPR008250">
    <property type="entry name" value="ATPase_P-typ_transduc_dom_A_sf"/>
</dbReference>
<keyword evidence="9" id="KW-1278">Translocase</keyword>
<dbReference type="Gene3D" id="3.40.1110.10">
    <property type="entry name" value="Calcium-transporting ATPase, cytoplasmic domain N"/>
    <property type="match status" value="1"/>
</dbReference>
<dbReference type="Pfam" id="PF00702">
    <property type="entry name" value="Hydrolase"/>
    <property type="match status" value="1"/>
</dbReference>
<evidence type="ECO:0000256" key="1">
    <source>
        <dbReference type="ARBA" id="ARBA00004141"/>
    </source>
</evidence>
<evidence type="ECO:0000256" key="5">
    <source>
        <dbReference type="ARBA" id="ARBA00022723"/>
    </source>
</evidence>
<dbReference type="FunFam" id="3.40.50.1000:FF:000211">
    <property type="entry name" value="Plasma membrane ATPase"/>
    <property type="match status" value="1"/>
</dbReference>
<dbReference type="SUPFAM" id="SSF56784">
    <property type="entry name" value="HAD-like"/>
    <property type="match status" value="1"/>
</dbReference>
<dbReference type="SFLD" id="SFLDF00027">
    <property type="entry name" value="p-type_atpase"/>
    <property type="match status" value="1"/>
</dbReference>
<dbReference type="InterPro" id="IPR018303">
    <property type="entry name" value="ATPase_P-typ_P_site"/>
</dbReference>
<dbReference type="EC" id="3.6.3.6" evidence="14"/>
<dbReference type="Pfam" id="PF00122">
    <property type="entry name" value="E1-E2_ATPase"/>
    <property type="match status" value="1"/>
</dbReference>
<feature type="transmembrane region" description="Helical" evidence="12">
    <location>
        <begin position="694"/>
        <end position="712"/>
    </location>
</feature>
<feature type="transmembrane region" description="Helical" evidence="12">
    <location>
        <begin position="270"/>
        <end position="295"/>
    </location>
</feature>
<keyword evidence="3" id="KW-0597">Phosphoprotein</keyword>
<dbReference type="PRINTS" id="PR00120">
    <property type="entry name" value="HATPASE"/>
</dbReference>
<evidence type="ECO:0000256" key="11">
    <source>
        <dbReference type="ARBA" id="ARBA00023136"/>
    </source>
</evidence>
<comment type="subcellular location">
    <subcellularLocation>
        <location evidence="1">Membrane</location>
        <topology evidence="1">Multi-pass membrane protein</topology>
    </subcellularLocation>
</comment>
<gene>
    <name evidence="14" type="ORF">OFBG_01030</name>
</gene>
<dbReference type="SMART" id="SM00831">
    <property type="entry name" value="Cation_ATPase_N"/>
    <property type="match status" value="1"/>
</dbReference>
<keyword evidence="5" id="KW-0479">Metal-binding</keyword>
<evidence type="ECO:0000256" key="6">
    <source>
        <dbReference type="ARBA" id="ARBA00022741"/>
    </source>
</evidence>
<dbReference type="GO" id="GO:0016020">
    <property type="term" value="C:membrane"/>
    <property type="evidence" value="ECO:0007669"/>
    <property type="project" value="UniProtKB-SubCell"/>
</dbReference>
<keyword evidence="6" id="KW-0547">Nucleotide-binding</keyword>
<dbReference type="InterPro" id="IPR001757">
    <property type="entry name" value="P_typ_ATPase"/>
</dbReference>
<protein>
    <submittedName>
        <fullName evidence="14">Plasma-membrane proton-efflux P-type ATPase</fullName>
        <ecNumber evidence="14">3.6.3.6</ecNumber>
    </submittedName>
</protein>
<feature type="transmembrane region" description="Helical" evidence="12">
    <location>
        <begin position="236"/>
        <end position="258"/>
    </location>
</feature>
<evidence type="ECO:0000256" key="7">
    <source>
        <dbReference type="ARBA" id="ARBA00022840"/>
    </source>
</evidence>
<reference evidence="14 15" key="1">
    <citation type="submission" date="2009-02" db="EMBL/GenBank/DDBJ databases">
        <title>The Genome Sequence of Oxalobacter formigenes OXCC13.</title>
        <authorList>
            <consortium name="The Broad Institute Genome Sequencing Platform"/>
            <person name="Ward D."/>
            <person name="Young S.K."/>
            <person name="Kodira C.D."/>
            <person name="Zeng Q."/>
            <person name="Koehrsen M."/>
            <person name="Alvarado L."/>
            <person name="Berlin A."/>
            <person name="Borenstein D."/>
            <person name="Chen Z."/>
            <person name="Engels R."/>
            <person name="Freedman E."/>
            <person name="Gellesch M."/>
            <person name="Goldberg J."/>
            <person name="Griggs A."/>
            <person name="Gujja S."/>
            <person name="Heiman D."/>
            <person name="Hepburn T."/>
            <person name="Howarth C."/>
            <person name="Jen D."/>
            <person name="Larson L."/>
            <person name="Lewis B."/>
            <person name="Mehta T."/>
            <person name="Park D."/>
            <person name="Pearson M."/>
            <person name="Roberts A."/>
            <person name="Saif S."/>
            <person name="Shea T."/>
            <person name="Shenoy N."/>
            <person name="Sisk P."/>
            <person name="Stolte C."/>
            <person name="Sykes S."/>
            <person name="Walk T."/>
            <person name="White J."/>
            <person name="Yandava C."/>
            <person name="Allison M.J."/>
            <person name="Lander E."/>
            <person name="Nusbaum C."/>
            <person name="Galagan J."/>
            <person name="Birren B."/>
        </authorList>
    </citation>
    <scope>NUCLEOTIDE SEQUENCE [LARGE SCALE GENOMIC DNA]</scope>
    <source>
        <strain evidence="14 15">OXCC13</strain>
    </source>
</reference>
<dbReference type="GO" id="GO:0008553">
    <property type="term" value="F:P-type proton-exporting transporter activity"/>
    <property type="evidence" value="ECO:0007669"/>
    <property type="project" value="InterPro"/>
</dbReference>
<evidence type="ECO:0000256" key="9">
    <source>
        <dbReference type="ARBA" id="ARBA00022967"/>
    </source>
</evidence>
<feature type="transmembrane region" description="Helical" evidence="12">
    <location>
        <begin position="783"/>
        <end position="804"/>
    </location>
</feature>
<evidence type="ECO:0000259" key="13">
    <source>
        <dbReference type="SMART" id="SM00831"/>
    </source>
</evidence>
<proteinExistence type="inferred from homology"/>
<dbReference type="SFLD" id="SFLDS00003">
    <property type="entry name" value="Haloacid_Dehalogenase"/>
    <property type="match status" value="1"/>
</dbReference>
<dbReference type="AlphaFoldDB" id="C3X9X6"/>
<dbReference type="EMBL" id="GG658170">
    <property type="protein sequence ID" value="EEO30002.1"/>
    <property type="molecule type" value="Genomic_DNA"/>
</dbReference>
<evidence type="ECO:0000256" key="8">
    <source>
        <dbReference type="ARBA" id="ARBA00022842"/>
    </source>
</evidence>
<dbReference type="Pfam" id="PF00690">
    <property type="entry name" value="Cation_ATPase_N"/>
    <property type="match status" value="1"/>
</dbReference>
<feature type="transmembrane region" description="Helical" evidence="12">
    <location>
        <begin position="626"/>
        <end position="647"/>
    </location>
</feature>
<dbReference type="FunFam" id="2.70.150.10:FF:000042">
    <property type="entry name" value="Plasma membrane ATPase"/>
    <property type="match status" value="1"/>
</dbReference>
<dbReference type="SUPFAM" id="SSF81653">
    <property type="entry name" value="Calcium ATPase, transduction domain A"/>
    <property type="match status" value="1"/>
</dbReference>
<dbReference type="InterPro" id="IPR006534">
    <property type="entry name" value="P-type_ATPase_IIIA"/>
</dbReference>
<evidence type="ECO:0000256" key="4">
    <source>
        <dbReference type="ARBA" id="ARBA00022692"/>
    </source>
</evidence>
<dbReference type="InterPro" id="IPR059000">
    <property type="entry name" value="ATPase_P-type_domA"/>
</dbReference>
<dbReference type="InterPro" id="IPR036412">
    <property type="entry name" value="HAD-like_sf"/>
</dbReference>
<evidence type="ECO:0000256" key="12">
    <source>
        <dbReference type="SAM" id="Phobius"/>
    </source>
</evidence>
<organism evidence="14 15">
    <name type="scientific">Oxalobacter formigenes OXCC13</name>
    <dbReference type="NCBI Taxonomy" id="556269"/>
    <lineage>
        <taxon>Bacteria</taxon>
        <taxon>Pseudomonadati</taxon>
        <taxon>Pseudomonadota</taxon>
        <taxon>Betaproteobacteria</taxon>
        <taxon>Burkholderiales</taxon>
        <taxon>Oxalobacteraceae</taxon>
        <taxon>Oxalobacter</taxon>
    </lineage>
</organism>
<comment type="similarity">
    <text evidence="2">Belongs to the cation transport ATPase (P-type) (TC 3.A.3) family. Type IIIA subfamily.</text>
</comment>
<dbReference type="HOGENOM" id="CLU_002360_6_4_4"/>
<keyword evidence="4 12" id="KW-0812">Transmembrane</keyword>
<evidence type="ECO:0000256" key="2">
    <source>
        <dbReference type="ARBA" id="ARBA00008804"/>
    </source>
</evidence>
<dbReference type="FunFam" id="3.40.1110.10:FF:000005">
    <property type="entry name" value="Plasma membrane ATPase"/>
    <property type="match status" value="1"/>
</dbReference>
<dbReference type="GO" id="GO:0046872">
    <property type="term" value="F:metal ion binding"/>
    <property type="evidence" value="ECO:0007669"/>
    <property type="project" value="UniProtKB-KW"/>
</dbReference>